<dbReference type="EMBL" id="PYLS01000006">
    <property type="protein sequence ID" value="PST82065.1"/>
    <property type="molecule type" value="Genomic_DNA"/>
</dbReference>
<evidence type="ECO:0000313" key="2">
    <source>
        <dbReference type="Proteomes" id="UP000240912"/>
    </source>
</evidence>
<dbReference type="OrthoDB" id="980645at2"/>
<dbReference type="RefSeq" id="WP_107216187.1">
    <property type="nucleotide sequence ID" value="NZ_KZ686270.1"/>
</dbReference>
<proteinExistence type="predicted"/>
<dbReference type="AlphaFoldDB" id="A0A2T3HHZ7"/>
<gene>
    <name evidence="1" type="ORF">C7T94_14735</name>
</gene>
<sequence length="124" mass="14363">MLNRLIAFVLLITLLTANLSRFLLYAGFHLKRDYIAAVLCENKDQPLKNCKGRCYLMKKLKAVEEKERKQSREAQKNSYQEAMKQEPFAISFRIPFQTGLKYPVVEVADPVRRSASIFQPPQVI</sequence>
<evidence type="ECO:0000313" key="1">
    <source>
        <dbReference type="EMBL" id="PST82065.1"/>
    </source>
</evidence>
<keyword evidence="2" id="KW-1185">Reference proteome</keyword>
<name>A0A2T3HHZ7_9SPHI</name>
<accession>A0A2T3HHZ7</accession>
<organism evidence="1 2">
    <name type="scientific">Pedobacter yulinensis</name>
    <dbReference type="NCBI Taxonomy" id="2126353"/>
    <lineage>
        <taxon>Bacteria</taxon>
        <taxon>Pseudomonadati</taxon>
        <taxon>Bacteroidota</taxon>
        <taxon>Sphingobacteriia</taxon>
        <taxon>Sphingobacteriales</taxon>
        <taxon>Sphingobacteriaceae</taxon>
        <taxon>Pedobacter</taxon>
    </lineage>
</organism>
<comment type="caution">
    <text evidence="1">The sequence shown here is derived from an EMBL/GenBank/DDBJ whole genome shotgun (WGS) entry which is preliminary data.</text>
</comment>
<protein>
    <submittedName>
        <fullName evidence="1">Uncharacterized protein</fullName>
    </submittedName>
</protein>
<reference evidence="1 2" key="1">
    <citation type="submission" date="2018-03" db="EMBL/GenBank/DDBJ databases">
        <authorList>
            <person name="Keele B.F."/>
        </authorList>
    </citation>
    <scope>NUCLEOTIDE SEQUENCE [LARGE SCALE GENOMIC DNA]</scope>
    <source>
        <strain evidence="1 2">YL28-9</strain>
    </source>
</reference>
<dbReference type="Proteomes" id="UP000240912">
    <property type="component" value="Unassembled WGS sequence"/>
</dbReference>